<evidence type="ECO:0000313" key="3">
    <source>
        <dbReference type="Proteomes" id="UP000078284"/>
    </source>
</evidence>
<protein>
    <submittedName>
        <fullName evidence="2">MIR839A</fullName>
    </submittedName>
</protein>
<dbReference type="Proteomes" id="UP000078284">
    <property type="component" value="Chromosome 1"/>
</dbReference>
<name>A0A178W9S0_ARATH</name>
<dbReference type="AlphaFoldDB" id="A0A178W9S0"/>
<proteinExistence type="predicted"/>
<feature type="transmembrane region" description="Helical" evidence="1">
    <location>
        <begin position="65"/>
        <end position="95"/>
    </location>
</feature>
<comment type="caution">
    <text evidence="2">The sequence shown here is derived from an EMBL/GenBank/DDBJ whole genome shotgun (WGS) entry which is preliminary data.</text>
</comment>
<evidence type="ECO:0000313" key="2">
    <source>
        <dbReference type="EMBL" id="OAP15098.1"/>
    </source>
</evidence>
<reference evidence="3" key="1">
    <citation type="journal article" date="2016" name="Proc. Natl. Acad. Sci. U.S.A.">
        <title>Chromosome-level assembly of Arabidopsis thaliana Ler reveals the extent of translocation and inversion polymorphisms.</title>
        <authorList>
            <person name="Zapata L."/>
            <person name="Ding J."/>
            <person name="Willing E.M."/>
            <person name="Hartwig B."/>
            <person name="Bezdan D."/>
            <person name="Jiao W.B."/>
            <person name="Patel V."/>
            <person name="Velikkakam James G."/>
            <person name="Koornneef M."/>
            <person name="Ossowski S."/>
            <person name="Schneeberger K."/>
        </authorList>
    </citation>
    <scope>NUCLEOTIDE SEQUENCE [LARGE SCALE GENOMIC DNA]</scope>
    <source>
        <strain evidence="3">cv. Landsberg erecta</strain>
    </source>
</reference>
<organism evidence="2 3">
    <name type="scientific">Arabidopsis thaliana</name>
    <name type="common">Mouse-ear cress</name>
    <dbReference type="NCBI Taxonomy" id="3702"/>
    <lineage>
        <taxon>Eukaryota</taxon>
        <taxon>Viridiplantae</taxon>
        <taxon>Streptophyta</taxon>
        <taxon>Embryophyta</taxon>
        <taxon>Tracheophyta</taxon>
        <taxon>Spermatophyta</taxon>
        <taxon>Magnoliopsida</taxon>
        <taxon>eudicotyledons</taxon>
        <taxon>Gunneridae</taxon>
        <taxon>Pentapetalae</taxon>
        <taxon>rosids</taxon>
        <taxon>malvids</taxon>
        <taxon>Brassicales</taxon>
        <taxon>Brassicaceae</taxon>
        <taxon>Camelineae</taxon>
        <taxon>Arabidopsis</taxon>
    </lineage>
</organism>
<gene>
    <name evidence="2" type="ordered locus">AXX17_At1g61410</name>
</gene>
<keyword evidence="1" id="KW-0812">Transmembrane</keyword>
<keyword evidence="1" id="KW-0472">Membrane</keyword>
<sequence>MENKMFYFASNGRFFLMILLLSSIAAVANGLTHLLMMILNCGDSIDALSTTDPENMVKEVLKVGIFIQVTATFFGGFMFAFIRGLQLAFVLLSCINFSTHRLRTIAVVQNGVIAEKGTHERLVKTSMESYGTLFAHMSE</sequence>
<evidence type="ECO:0000256" key="1">
    <source>
        <dbReference type="SAM" id="Phobius"/>
    </source>
</evidence>
<accession>A0A178W9S0</accession>
<dbReference type="EMBL" id="LUHQ01000001">
    <property type="protein sequence ID" value="OAP15098.1"/>
    <property type="molecule type" value="Genomic_DNA"/>
</dbReference>
<keyword evidence="1" id="KW-1133">Transmembrane helix</keyword>